<name>A0ABW9ZMY4_9BACT</name>
<protein>
    <recommendedName>
        <fullName evidence="2">DUF5689 domain-containing protein</fullName>
    </recommendedName>
</protein>
<evidence type="ECO:0000259" key="2">
    <source>
        <dbReference type="Pfam" id="PF18942"/>
    </source>
</evidence>
<dbReference type="InterPro" id="IPR043744">
    <property type="entry name" value="DUF5689"/>
</dbReference>
<sequence length="416" mass="44039">MKKIQFFILAAMISIGFSACLKEDINPALGVVNPIATAEQIRAFYKGADVDLTVEKLSGSSKISGVIISDAVSKNVVPGNITLQNYGRGNVRGLTIELGATATHSFLVGDSVEVDLVGAKLTSKRGVLMLTGITADKIKKLASNATMTVKQITIAELAANFSNYEGTLVKVNADVKPTPVSGDTYSGDKGLNDGTSGNLKLHTEANAVFATSKIPASAAFAGIATYGADTTVKQLWMRNINDVSNASGPLYAGYPEDFESPDVSVKSSYAAANVALKTGSWLFDQALLGNTGGRDRFNAAGLQCVRMQQNLSTPAYLQMNYDLLSGATKVTFTYGIYYTDAGSTFRLEYSTNSGATWLPMGPDVTDAPNGSKGATYLMNIQGKVRFRINKLGLGTTGGSILNGRLCIEDFAVYQNL</sequence>
<accession>A0ABW9ZMY4</accession>
<evidence type="ECO:0000313" key="4">
    <source>
        <dbReference type="Proteomes" id="UP000753802"/>
    </source>
</evidence>
<evidence type="ECO:0000256" key="1">
    <source>
        <dbReference type="SAM" id="SignalP"/>
    </source>
</evidence>
<proteinExistence type="predicted"/>
<evidence type="ECO:0000313" key="3">
    <source>
        <dbReference type="EMBL" id="NCI48436.1"/>
    </source>
</evidence>
<organism evidence="3 4">
    <name type="scientific">Sediminibacterium roseum</name>
    <dbReference type="NCBI Taxonomy" id="1978412"/>
    <lineage>
        <taxon>Bacteria</taxon>
        <taxon>Pseudomonadati</taxon>
        <taxon>Bacteroidota</taxon>
        <taxon>Chitinophagia</taxon>
        <taxon>Chitinophagales</taxon>
        <taxon>Chitinophagaceae</taxon>
        <taxon>Sediminibacterium</taxon>
    </lineage>
</organism>
<comment type="caution">
    <text evidence="3">The sequence shown here is derived from an EMBL/GenBank/DDBJ whole genome shotgun (WGS) entry which is preliminary data.</text>
</comment>
<dbReference type="RefSeq" id="WP_161816762.1">
    <property type="nucleotide sequence ID" value="NZ_JAACJS010000002.1"/>
</dbReference>
<keyword evidence="1" id="KW-0732">Signal</keyword>
<reference evidence="3 4" key="1">
    <citation type="submission" date="2020-01" db="EMBL/GenBank/DDBJ databases">
        <title>Genome analysis.</title>
        <authorList>
            <person name="Wu S."/>
            <person name="Wang G."/>
        </authorList>
    </citation>
    <scope>NUCLEOTIDE SEQUENCE [LARGE SCALE GENOMIC DNA]</scope>
    <source>
        <strain evidence="3 4">SYL130</strain>
    </source>
</reference>
<dbReference type="Proteomes" id="UP000753802">
    <property type="component" value="Unassembled WGS sequence"/>
</dbReference>
<feature type="domain" description="DUF5689" evidence="2">
    <location>
        <begin position="36"/>
        <end position="243"/>
    </location>
</feature>
<dbReference type="PROSITE" id="PS51257">
    <property type="entry name" value="PROKAR_LIPOPROTEIN"/>
    <property type="match status" value="1"/>
</dbReference>
<keyword evidence="4" id="KW-1185">Reference proteome</keyword>
<gene>
    <name evidence="3" type="ORF">GWC95_00785</name>
</gene>
<dbReference type="Pfam" id="PF18942">
    <property type="entry name" value="DUF5689"/>
    <property type="match status" value="1"/>
</dbReference>
<feature type="chain" id="PRO_5046599733" description="DUF5689 domain-containing protein" evidence="1">
    <location>
        <begin position="20"/>
        <end position="416"/>
    </location>
</feature>
<feature type="signal peptide" evidence="1">
    <location>
        <begin position="1"/>
        <end position="19"/>
    </location>
</feature>
<dbReference type="EMBL" id="JAACJS010000002">
    <property type="protein sequence ID" value="NCI48436.1"/>
    <property type="molecule type" value="Genomic_DNA"/>
</dbReference>